<dbReference type="SUPFAM" id="SSF53335">
    <property type="entry name" value="S-adenosyl-L-methionine-dependent methyltransferases"/>
    <property type="match status" value="1"/>
</dbReference>
<evidence type="ECO:0000256" key="1">
    <source>
        <dbReference type="ARBA" id="ARBA00022603"/>
    </source>
</evidence>
<dbReference type="InterPro" id="IPR046977">
    <property type="entry name" value="RsmC/RlmG"/>
</dbReference>
<dbReference type="InterPro" id="IPR007848">
    <property type="entry name" value="Small_mtfrase_dom"/>
</dbReference>
<dbReference type="GO" id="GO:0008757">
    <property type="term" value="F:S-adenosylmethionine-dependent methyltransferase activity"/>
    <property type="evidence" value="ECO:0007669"/>
    <property type="project" value="InterPro"/>
</dbReference>
<keyword evidence="1 4" id="KW-0489">Methyltransferase</keyword>
<dbReference type="PANTHER" id="PTHR47816">
    <property type="entry name" value="RIBOSOMAL RNA SMALL SUBUNIT METHYLTRANSFERASE C"/>
    <property type="match status" value="1"/>
</dbReference>
<proteinExistence type="predicted"/>
<accession>A0A9X7VZR8</accession>
<name>A0A9X7VZR8_9BACL</name>
<reference evidence="4 5" key="1">
    <citation type="submission" date="2021-02" db="EMBL/GenBank/DDBJ databases">
        <title>Alicyclobacillus curvatus sp. nov. and Alicyclobacillus mengziensis sp. nov., two acidophilic bacteria isolated from acid mine drainage.</title>
        <authorList>
            <person name="Huang Y."/>
        </authorList>
    </citation>
    <scope>NUCLEOTIDE SEQUENCE [LARGE SCALE GENOMIC DNA]</scope>
    <source>
        <strain evidence="4 5">S30H14</strain>
    </source>
</reference>
<dbReference type="Pfam" id="PF05175">
    <property type="entry name" value="MTS"/>
    <property type="match status" value="1"/>
</dbReference>
<dbReference type="CDD" id="cd02440">
    <property type="entry name" value="AdoMet_MTases"/>
    <property type="match status" value="1"/>
</dbReference>
<dbReference type="Gene3D" id="3.40.50.150">
    <property type="entry name" value="Vaccinia Virus protein VP39"/>
    <property type="match status" value="1"/>
</dbReference>
<evidence type="ECO:0000313" key="4">
    <source>
        <dbReference type="EMBL" id="QSO47979.1"/>
    </source>
</evidence>
<organism evidence="4 5">
    <name type="scientific">Alicyclobacillus mengziensis</name>
    <dbReference type="NCBI Taxonomy" id="2931921"/>
    <lineage>
        <taxon>Bacteria</taxon>
        <taxon>Bacillati</taxon>
        <taxon>Bacillota</taxon>
        <taxon>Bacilli</taxon>
        <taxon>Bacillales</taxon>
        <taxon>Alicyclobacillaceae</taxon>
        <taxon>Alicyclobacillus</taxon>
    </lineage>
</organism>
<dbReference type="RefSeq" id="WP_206657319.1">
    <property type="nucleotide sequence ID" value="NZ_CP071182.1"/>
</dbReference>
<gene>
    <name evidence="4" type="ORF">JZ786_02835</name>
</gene>
<dbReference type="Proteomes" id="UP000663505">
    <property type="component" value="Chromosome"/>
</dbReference>
<keyword evidence="5" id="KW-1185">Reference proteome</keyword>
<dbReference type="AlphaFoldDB" id="A0A9X7VZR8"/>
<protein>
    <submittedName>
        <fullName evidence="4">Class I SAM-dependent methyltransferase</fullName>
    </submittedName>
</protein>
<dbReference type="PANTHER" id="PTHR47816:SF4">
    <property type="entry name" value="RIBOSOMAL RNA SMALL SUBUNIT METHYLTRANSFERASE C"/>
    <property type="match status" value="1"/>
</dbReference>
<dbReference type="EMBL" id="CP071182">
    <property type="protein sequence ID" value="QSO47979.1"/>
    <property type="molecule type" value="Genomic_DNA"/>
</dbReference>
<dbReference type="KEGG" id="afx:JZ786_02835"/>
<evidence type="ECO:0000313" key="5">
    <source>
        <dbReference type="Proteomes" id="UP000663505"/>
    </source>
</evidence>
<feature type="domain" description="Methyltransferase small" evidence="3">
    <location>
        <begin position="28"/>
        <end position="193"/>
    </location>
</feature>
<evidence type="ECO:0000256" key="2">
    <source>
        <dbReference type="ARBA" id="ARBA00022679"/>
    </source>
</evidence>
<evidence type="ECO:0000259" key="3">
    <source>
        <dbReference type="Pfam" id="PF05175"/>
    </source>
</evidence>
<dbReference type="InterPro" id="IPR029063">
    <property type="entry name" value="SAM-dependent_MTases_sf"/>
</dbReference>
<sequence length="203" mass="22354">MSEHYYSERPTAKSEPRLFLCRVRGVDLELLSDAGVFSKTGLDFGTRLLIETVELPDDGFVVDLGCGYGVVGAALARVYPYTRWLLLDINSRAVELAVENTTALGERVRVARSDGLTALGNERPDAILLNPPIRAGKSVVYRMFDEASVKLVPGGVLWVVIHKKHGADSARNFLDTRFAKVEMVGRKSGYHVFRCLTGADPQN</sequence>
<keyword evidence="2" id="KW-0808">Transferase</keyword>
<dbReference type="GO" id="GO:0032259">
    <property type="term" value="P:methylation"/>
    <property type="evidence" value="ECO:0007669"/>
    <property type="project" value="UniProtKB-KW"/>
</dbReference>